<dbReference type="Pfam" id="PF21143">
    <property type="entry name" value="Aquarius_N_2nd"/>
    <property type="match status" value="1"/>
</dbReference>
<dbReference type="STRING" id="667725.A0A0L0FKZ9"/>
<dbReference type="AlphaFoldDB" id="A0A0L0FKZ9"/>
<evidence type="ECO:0000259" key="2">
    <source>
        <dbReference type="Pfam" id="PF21144"/>
    </source>
</evidence>
<evidence type="ECO:0000313" key="4">
    <source>
        <dbReference type="Proteomes" id="UP000054560"/>
    </source>
</evidence>
<proteinExistence type="predicted"/>
<dbReference type="EMBL" id="KQ242725">
    <property type="protein sequence ID" value="KNC77462.1"/>
    <property type="molecule type" value="Genomic_DNA"/>
</dbReference>
<dbReference type="eggNOG" id="KOG1806">
    <property type="taxonomic scope" value="Eukaryota"/>
</dbReference>
<evidence type="ECO:0000313" key="3">
    <source>
        <dbReference type="EMBL" id="KNC77462.1"/>
    </source>
</evidence>
<dbReference type="Proteomes" id="UP000054560">
    <property type="component" value="Unassembled WGS sequence"/>
</dbReference>
<feature type="domain" description="RNA helicase aquarius insertion" evidence="2">
    <location>
        <begin position="111"/>
        <end position="155"/>
    </location>
</feature>
<dbReference type="RefSeq" id="XP_014151364.1">
    <property type="nucleotide sequence ID" value="XM_014295889.1"/>
</dbReference>
<accession>A0A0L0FKZ9</accession>
<dbReference type="OrthoDB" id="1879at2759"/>
<feature type="domain" description="RNA helicase aquarius beta-barrel" evidence="1">
    <location>
        <begin position="1"/>
        <end position="58"/>
    </location>
</feature>
<dbReference type="InterPro" id="IPR048966">
    <property type="entry name" value="Aquarius_b-barrel"/>
</dbReference>
<reference evidence="3 4" key="1">
    <citation type="submission" date="2011-02" db="EMBL/GenBank/DDBJ databases">
        <title>The Genome Sequence of Sphaeroforma arctica JP610.</title>
        <authorList>
            <consortium name="The Broad Institute Genome Sequencing Platform"/>
            <person name="Russ C."/>
            <person name="Cuomo C."/>
            <person name="Young S.K."/>
            <person name="Zeng Q."/>
            <person name="Gargeya S."/>
            <person name="Alvarado L."/>
            <person name="Berlin A."/>
            <person name="Chapman S.B."/>
            <person name="Chen Z."/>
            <person name="Freedman E."/>
            <person name="Gellesch M."/>
            <person name="Goldberg J."/>
            <person name="Griggs A."/>
            <person name="Gujja S."/>
            <person name="Heilman E."/>
            <person name="Heiman D."/>
            <person name="Howarth C."/>
            <person name="Mehta T."/>
            <person name="Neiman D."/>
            <person name="Pearson M."/>
            <person name="Roberts A."/>
            <person name="Saif S."/>
            <person name="Shea T."/>
            <person name="Shenoy N."/>
            <person name="Sisk P."/>
            <person name="Stolte C."/>
            <person name="Sykes S."/>
            <person name="White J."/>
            <person name="Yandava C."/>
            <person name="Burger G."/>
            <person name="Gray M.W."/>
            <person name="Holland P.W.H."/>
            <person name="King N."/>
            <person name="Lang F.B.F."/>
            <person name="Roger A.J."/>
            <person name="Ruiz-Trillo I."/>
            <person name="Haas B."/>
            <person name="Nusbaum C."/>
            <person name="Birren B."/>
        </authorList>
    </citation>
    <scope>NUCLEOTIDE SEQUENCE [LARGE SCALE GENOMIC DNA]</scope>
    <source>
        <strain evidence="3 4">JP610</strain>
    </source>
</reference>
<dbReference type="Pfam" id="PF21144">
    <property type="entry name" value="Aquarius_N_3rd"/>
    <property type="match status" value="1"/>
</dbReference>
<gene>
    <name evidence="3" type="ORF">SARC_10078</name>
</gene>
<protein>
    <submittedName>
        <fullName evidence="3">Uncharacterized protein</fullName>
    </submittedName>
</protein>
<keyword evidence="4" id="KW-1185">Reference proteome</keyword>
<dbReference type="InterPro" id="IPR048967">
    <property type="entry name" value="Aquarius_insert"/>
</dbReference>
<sequence>MLDESGSIIEDGPEKPEFKGSTRTLRVYLDTNQYYQDIQALNNGGVDIYGGVNLLMRRQAKENNFKAVLETIRNLMNVQCLVPEWLHDVFLGYGDPAMAHYRHTEMKQPTRTFNVNDTFVDIKHLKRSFPSNTIECVVPEDSPECVPPFNIKLPDPGTLDVL</sequence>
<dbReference type="GeneID" id="25910582"/>
<name>A0A0L0FKZ9_9EUKA</name>
<evidence type="ECO:0000259" key="1">
    <source>
        <dbReference type="Pfam" id="PF21143"/>
    </source>
</evidence>
<organism evidence="3 4">
    <name type="scientific">Sphaeroforma arctica JP610</name>
    <dbReference type="NCBI Taxonomy" id="667725"/>
    <lineage>
        <taxon>Eukaryota</taxon>
        <taxon>Ichthyosporea</taxon>
        <taxon>Ichthyophonida</taxon>
        <taxon>Sphaeroforma</taxon>
    </lineage>
</organism>